<dbReference type="RefSeq" id="WP_053235434.1">
    <property type="nucleotide sequence ID" value="NZ_CP011125.1"/>
</dbReference>
<keyword evidence="2" id="KW-1185">Reference proteome</keyword>
<dbReference type="AlphaFoldDB" id="A0A0F6YJZ4"/>
<proteinExistence type="predicted"/>
<evidence type="ECO:0000313" key="2">
    <source>
        <dbReference type="Proteomes" id="UP000034883"/>
    </source>
</evidence>
<name>A0A0F6YJZ4_9BACT</name>
<evidence type="ECO:0000313" key="1">
    <source>
        <dbReference type="EMBL" id="AKF08272.1"/>
    </source>
</evidence>
<evidence type="ECO:0008006" key="3">
    <source>
        <dbReference type="Google" id="ProtNLM"/>
    </source>
</evidence>
<protein>
    <recommendedName>
        <fullName evidence="3">Lipoprotein</fullName>
    </recommendedName>
</protein>
<accession>A0A0F6YJZ4</accession>
<sequence length="634" mass="66544">MGLRRRKIGTALVIAAIGIVGMGCFERSLQPVNPCTRSRAGDNIRVESVDEVDLLFMIDNSNSMAEEQTSLTEELPTLVRVLASGDRDGDGMQDFEPVRSLHIGVVTSDMGVGGFEVPTCDGGLFGANAGDDGVLITRGRTSIPGCEATYPNVFDFQRDRDDPMTFAADVACVATTGTGGCGFEQQLEAVLKALSPASAQPWTVADYVPPFFHNSTLGHSGPGGANDGFIRPNSALAVILVTDEEDCSTPNPALFDPGSPDFSSVDLNLRCFSFPAQVHPVERYVRGIDGRSGLLGLRQNPNLLIFAGIVGVPVESVSDPSAINYEEILAHPDMMEMIDPSMPTRLRPSCNVPGRGVAFPPRRIVRAAQAIEQAGGSATIQSICQESYAGALDAIIAKIADALGGACLPRDLNPDAEGFVQCDVFEILPATGDTTSCEGLPGRDPDFAETVDVNGVPRQMCKVIQISPAAAGGGGQGWFYETAEAAVPGSDIGELCGADGQRISFAGISPTTNSDIRLECLQTVRPGAGTPGSIGDFCDPAAADQCPGLDPANRSGILACDAADRTCRVPCENDSQCTAAGLLGDTCDDRPWLDAVGANDPDISEEERARRMMAIPAGTDPNSPHNFCVNPTCI</sequence>
<dbReference type="KEGG" id="samy:DB32_005421"/>
<dbReference type="OrthoDB" id="5479759at2"/>
<dbReference type="EMBL" id="CP011125">
    <property type="protein sequence ID" value="AKF08272.1"/>
    <property type="molecule type" value="Genomic_DNA"/>
</dbReference>
<dbReference type="Proteomes" id="UP000034883">
    <property type="component" value="Chromosome"/>
</dbReference>
<organism evidence="1 2">
    <name type="scientific">Sandaracinus amylolyticus</name>
    <dbReference type="NCBI Taxonomy" id="927083"/>
    <lineage>
        <taxon>Bacteria</taxon>
        <taxon>Pseudomonadati</taxon>
        <taxon>Myxococcota</taxon>
        <taxon>Polyangia</taxon>
        <taxon>Polyangiales</taxon>
        <taxon>Sandaracinaceae</taxon>
        <taxon>Sandaracinus</taxon>
    </lineage>
</organism>
<dbReference type="STRING" id="927083.DB32_005421"/>
<reference evidence="1 2" key="1">
    <citation type="submission" date="2015-03" db="EMBL/GenBank/DDBJ databases">
        <title>Genome assembly of Sandaracinus amylolyticus DSM 53668.</title>
        <authorList>
            <person name="Sharma G."/>
            <person name="Subramanian S."/>
        </authorList>
    </citation>
    <scope>NUCLEOTIDE SEQUENCE [LARGE SCALE GENOMIC DNA]</scope>
    <source>
        <strain evidence="1 2">DSM 53668</strain>
    </source>
</reference>
<dbReference type="PROSITE" id="PS51257">
    <property type="entry name" value="PROKAR_LIPOPROTEIN"/>
    <property type="match status" value="1"/>
</dbReference>
<gene>
    <name evidence="1" type="ORF">DB32_005421</name>
</gene>